<evidence type="ECO:0000313" key="1">
    <source>
        <dbReference type="EMBL" id="KFV72389.1"/>
    </source>
</evidence>
<dbReference type="EMBL" id="KL216964">
    <property type="protein sequence ID" value="KFV72389.1"/>
    <property type="molecule type" value="Genomic_DNA"/>
</dbReference>
<keyword evidence="2" id="KW-1185">Reference proteome</keyword>
<organism evidence="1 2">
    <name type="scientific">Dryobates pubescens</name>
    <name type="common">Downy woodpecker</name>
    <name type="synonym">Picoides pubescens</name>
    <dbReference type="NCBI Taxonomy" id="118200"/>
    <lineage>
        <taxon>Eukaryota</taxon>
        <taxon>Metazoa</taxon>
        <taxon>Chordata</taxon>
        <taxon>Craniata</taxon>
        <taxon>Vertebrata</taxon>
        <taxon>Euteleostomi</taxon>
        <taxon>Archelosauria</taxon>
        <taxon>Archosauria</taxon>
        <taxon>Dinosauria</taxon>
        <taxon>Saurischia</taxon>
        <taxon>Theropoda</taxon>
        <taxon>Coelurosauria</taxon>
        <taxon>Aves</taxon>
        <taxon>Neognathae</taxon>
        <taxon>Neoaves</taxon>
        <taxon>Telluraves</taxon>
        <taxon>Coraciimorphae</taxon>
        <taxon>Piciformes</taxon>
        <taxon>Picidae</taxon>
        <taxon>Dryobates</taxon>
    </lineage>
</organism>
<feature type="non-terminal residue" evidence="1">
    <location>
        <position position="55"/>
    </location>
</feature>
<sequence>NGSKLEKGRFRLDIRKKFVTIKVVKHWNRFPREVVEAPSLDVFKARLDVALGNLI</sequence>
<evidence type="ECO:0008006" key="3">
    <source>
        <dbReference type="Google" id="ProtNLM"/>
    </source>
</evidence>
<dbReference type="Proteomes" id="UP000053875">
    <property type="component" value="Unassembled WGS sequence"/>
</dbReference>
<proteinExistence type="predicted"/>
<dbReference type="AlphaFoldDB" id="A0A093J0B7"/>
<reference evidence="1 2" key="1">
    <citation type="submission" date="2014-04" db="EMBL/GenBank/DDBJ databases">
        <title>Genome evolution of avian class.</title>
        <authorList>
            <person name="Zhang G."/>
            <person name="Li C."/>
        </authorList>
    </citation>
    <scope>NUCLEOTIDE SEQUENCE [LARGE SCALE GENOMIC DNA]</scope>
    <source>
        <strain evidence="1">BGI_N307</strain>
    </source>
</reference>
<gene>
    <name evidence="1" type="ORF">N307_05878</name>
</gene>
<name>A0A093J0B7_DRYPU</name>
<evidence type="ECO:0000313" key="2">
    <source>
        <dbReference type="Proteomes" id="UP000053875"/>
    </source>
</evidence>
<protein>
    <recommendedName>
        <fullName evidence="3">Nidogen G2 beta-barrel domain-containing protein</fullName>
    </recommendedName>
</protein>
<feature type="non-terminal residue" evidence="1">
    <location>
        <position position="1"/>
    </location>
</feature>
<accession>A0A093J0B7</accession>